<keyword evidence="1" id="KW-1133">Transmembrane helix</keyword>
<keyword evidence="1" id="KW-0812">Transmembrane</keyword>
<sequence length="217" mass="23989">MTTPSNAAARPRRLRNPLQPLVVIVRVTYYVALVVFLIAAINLLFARGHSFGWHRGTACLTVPDQLMPPQIHTMEWTSVTTNVHESRVCVQYANNHQAFASTLANGLGLPFFLVAFGLTSRLLTIAAKGGVYRTEVVSRVQFLGWTLLAGETAVAALRTVGSVHLYNDLVPEHFNGTFWAPFWHVNWTVLLIAVALITLARILREGVGMREDLDGTI</sequence>
<dbReference type="Proteomes" id="UP001500751">
    <property type="component" value="Unassembled WGS sequence"/>
</dbReference>
<feature type="transmembrane region" description="Helical" evidence="1">
    <location>
        <begin position="181"/>
        <end position="203"/>
    </location>
</feature>
<dbReference type="InterPro" id="IPR021354">
    <property type="entry name" value="DUF2975"/>
</dbReference>
<gene>
    <name evidence="2" type="ORF">GCM10009839_85840</name>
</gene>
<evidence type="ECO:0000256" key="1">
    <source>
        <dbReference type="SAM" id="Phobius"/>
    </source>
</evidence>
<evidence type="ECO:0008006" key="4">
    <source>
        <dbReference type="Google" id="ProtNLM"/>
    </source>
</evidence>
<keyword evidence="3" id="KW-1185">Reference proteome</keyword>
<accession>A0ABP5GZX7</accession>
<name>A0ABP5GZX7_9ACTN</name>
<comment type="caution">
    <text evidence="2">The sequence shown here is derived from an EMBL/GenBank/DDBJ whole genome shotgun (WGS) entry which is preliminary data.</text>
</comment>
<organism evidence="2 3">
    <name type="scientific">Catenulispora yoronensis</name>
    <dbReference type="NCBI Taxonomy" id="450799"/>
    <lineage>
        <taxon>Bacteria</taxon>
        <taxon>Bacillati</taxon>
        <taxon>Actinomycetota</taxon>
        <taxon>Actinomycetes</taxon>
        <taxon>Catenulisporales</taxon>
        <taxon>Catenulisporaceae</taxon>
        <taxon>Catenulispora</taxon>
    </lineage>
</organism>
<proteinExistence type="predicted"/>
<dbReference type="EMBL" id="BAAAQN010000083">
    <property type="protein sequence ID" value="GAA2061591.1"/>
    <property type="molecule type" value="Genomic_DNA"/>
</dbReference>
<feature type="transmembrane region" description="Helical" evidence="1">
    <location>
        <begin position="109"/>
        <end position="130"/>
    </location>
</feature>
<dbReference type="RefSeq" id="WP_344671505.1">
    <property type="nucleotide sequence ID" value="NZ_BAAAQN010000083.1"/>
</dbReference>
<evidence type="ECO:0000313" key="3">
    <source>
        <dbReference type="Proteomes" id="UP001500751"/>
    </source>
</evidence>
<feature type="transmembrane region" description="Helical" evidence="1">
    <location>
        <begin position="21"/>
        <end position="45"/>
    </location>
</feature>
<dbReference type="Pfam" id="PF11188">
    <property type="entry name" value="DUF2975"/>
    <property type="match status" value="1"/>
</dbReference>
<evidence type="ECO:0000313" key="2">
    <source>
        <dbReference type="EMBL" id="GAA2061591.1"/>
    </source>
</evidence>
<feature type="transmembrane region" description="Helical" evidence="1">
    <location>
        <begin position="142"/>
        <end position="161"/>
    </location>
</feature>
<keyword evidence="1" id="KW-0472">Membrane</keyword>
<protein>
    <recommendedName>
        <fullName evidence="4">DUF2975 domain-containing protein</fullName>
    </recommendedName>
</protein>
<reference evidence="3" key="1">
    <citation type="journal article" date="2019" name="Int. J. Syst. Evol. Microbiol.">
        <title>The Global Catalogue of Microorganisms (GCM) 10K type strain sequencing project: providing services to taxonomists for standard genome sequencing and annotation.</title>
        <authorList>
            <consortium name="The Broad Institute Genomics Platform"/>
            <consortium name="The Broad Institute Genome Sequencing Center for Infectious Disease"/>
            <person name="Wu L."/>
            <person name="Ma J."/>
        </authorList>
    </citation>
    <scope>NUCLEOTIDE SEQUENCE [LARGE SCALE GENOMIC DNA]</scope>
    <source>
        <strain evidence="3">JCM 16014</strain>
    </source>
</reference>